<evidence type="ECO:0000259" key="6">
    <source>
        <dbReference type="PROSITE" id="PS50850"/>
    </source>
</evidence>
<keyword evidence="4 5" id="KW-0472">Membrane</keyword>
<feature type="transmembrane region" description="Helical" evidence="5">
    <location>
        <begin position="372"/>
        <end position="390"/>
    </location>
</feature>
<keyword evidence="2 5" id="KW-0812">Transmembrane</keyword>
<dbReference type="SUPFAM" id="SSF103473">
    <property type="entry name" value="MFS general substrate transporter"/>
    <property type="match status" value="1"/>
</dbReference>
<feature type="transmembrane region" description="Helical" evidence="5">
    <location>
        <begin position="283"/>
        <end position="302"/>
    </location>
</feature>
<dbReference type="PANTHER" id="PTHR42910">
    <property type="entry name" value="TRANSPORTER SCO4007-RELATED"/>
    <property type="match status" value="1"/>
</dbReference>
<dbReference type="InterPro" id="IPR036259">
    <property type="entry name" value="MFS_trans_sf"/>
</dbReference>
<keyword evidence="8" id="KW-1185">Reference proteome</keyword>
<dbReference type="CDD" id="cd17324">
    <property type="entry name" value="MFS_NepI_like"/>
    <property type="match status" value="1"/>
</dbReference>
<dbReference type="InterPro" id="IPR020846">
    <property type="entry name" value="MFS_dom"/>
</dbReference>
<feature type="transmembrane region" description="Helical" evidence="5">
    <location>
        <begin position="174"/>
        <end position="191"/>
    </location>
</feature>
<dbReference type="InterPro" id="IPR011701">
    <property type="entry name" value="MFS"/>
</dbReference>
<dbReference type="Gene3D" id="1.20.1250.20">
    <property type="entry name" value="MFS general substrate transporter like domains"/>
    <property type="match status" value="1"/>
</dbReference>
<feature type="transmembrane region" description="Helical" evidence="5">
    <location>
        <begin position="308"/>
        <end position="328"/>
    </location>
</feature>
<evidence type="ECO:0000256" key="2">
    <source>
        <dbReference type="ARBA" id="ARBA00022692"/>
    </source>
</evidence>
<feature type="transmembrane region" description="Helical" evidence="5">
    <location>
        <begin position="86"/>
        <end position="104"/>
    </location>
</feature>
<dbReference type="RefSeq" id="WP_344556893.1">
    <property type="nucleotide sequence ID" value="NZ_BAAANS010000054.1"/>
</dbReference>
<proteinExistence type="predicted"/>
<evidence type="ECO:0000256" key="1">
    <source>
        <dbReference type="ARBA" id="ARBA00004651"/>
    </source>
</evidence>
<evidence type="ECO:0000256" key="3">
    <source>
        <dbReference type="ARBA" id="ARBA00022989"/>
    </source>
</evidence>
<feature type="transmembrane region" description="Helical" evidence="5">
    <location>
        <begin position="20"/>
        <end position="38"/>
    </location>
</feature>
<comment type="subcellular location">
    <subcellularLocation>
        <location evidence="1">Cell membrane</location>
        <topology evidence="1">Multi-pass membrane protein</topology>
    </subcellularLocation>
</comment>
<dbReference type="PANTHER" id="PTHR42910:SF1">
    <property type="entry name" value="MAJOR FACILITATOR SUPERFAMILY (MFS) PROFILE DOMAIN-CONTAINING PROTEIN"/>
    <property type="match status" value="1"/>
</dbReference>
<organism evidence="7 8">
    <name type="scientific">Kitasatospora saccharophila</name>
    <dbReference type="NCBI Taxonomy" id="407973"/>
    <lineage>
        <taxon>Bacteria</taxon>
        <taxon>Bacillati</taxon>
        <taxon>Actinomycetota</taxon>
        <taxon>Actinomycetes</taxon>
        <taxon>Kitasatosporales</taxon>
        <taxon>Streptomycetaceae</taxon>
        <taxon>Kitasatospora</taxon>
    </lineage>
</organism>
<feature type="transmembrane region" description="Helical" evidence="5">
    <location>
        <begin position="251"/>
        <end position="271"/>
    </location>
</feature>
<feature type="transmembrane region" description="Helical" evidence="5">
    <location>
        <begin position="50"/>
        <end position="74"/>
    </location>
</feature>
<sequence>MSNSQPPPAGAGPAGLSRGLVLLLATACGVIVANNYYAQPLLPALQHAFGTGPATAGLCVTLNQLGYAAGLLFIVPLGDLAGRRRLVTLLLSVDAVVLAGAALAPGIWPLIGLLAAAGTAGTAINVLVPTAATLAGDHQRGRVVGTVMTGLLLGILLARTVAGLIDSAVGWRPVYGIAAVAAAVLAVTLHAKLPDLPAAPGAGYLRLLGSVAALVRDEPFLRRRMAAGALGFGAFQLLWTALPFMLSDRPYSYGSSVIGLFGLLGAAGAAAAQPAGRLQDRGVAHGATGALLALLAGSWALLAAGRHPLPLVLGIVLLDIGVQGVHVLNQGRIYLFPPQLRARTTTAYMSAYFLGGSAGGAVAVTLYPLWGWGGVCAAGAVMALAGLALWTTDRRAGSAPAGPAPLPAPAADALAAEAGRGTP</sequence>
<accession>A0ABN2XSD7</accession>
<dbReference type="Pfam" id="PF07690">
    <property type="entry name" value="MFS_1"/>
    <property type="match status" value="1"/>
</dbReference>
<feature type="domain" description="Major facilitator superfamily (MFS) profile" evidence="6">
    <location>
        <begin position="20"/>
        <end position="397"/>
    </location>
</feature>
<feature type="transmembrane region" description="Helical" evidence="5">
    <location>
        <begin position="110"/>
        <end position="131"/>
    </location>
</feature>
<evidence type="ECO:0000256" key="4">
    <source>
        <dbReference type="ARBA" id="ARBA00023136"/>
    </source>
</evidence>
<name>A0ABN2XSD7_9ACTN</name>
<feature type="transmembrane region" description="Helical" evidence="5">
    <location>
        <begin position="143"/>
        <end position="162"/>
    </location>
</feature>
<dbReference type="EMBL" id="BAAANS010000054">
    <property type="protein sequence ID" value="GAA2116227.1"/>
    <property type="molecule type" value="Genomic_DNA"/>
</dbReference>
<evidence type="ECO:0000313" key="8">
    <source>
        <dbReference type="Proteomes" id="UP001500897"/>
    </source>
</evidence>
<dbReference type="Proteomes" id="UP001500897">
    <property type="component" value="Unassembled WGS sequence"/>
</dbReference>
<evidence type="ECO:0000256" key="5">
    <source>
        <dbReference type="SAM" id="Phobius"/>
    </source>
</evidence>
<keyword evidence="3 5" id="KW-1133">Transmembrane helix</keyword>
<gene>
    <name evidence="7" type="ORF">GCM10009759_61670</name>
</gene>
<protein>
    <submittedName>
        <fullName evidence="7">MFS transporter</fullName>
    </submittedName>
</protein>
<dbReference type="PROSITE" id="PS50850">
    <property type="entry name" value="MFS"/>
    <property type="match status" value="1"/>
</dbReference>
<evidence type="ECO:0000313" key="7">
    <source>
        <dbReference type="EMBL" id="GAA2116227.1"/>
    </source>
</evidence>
<comment type="caution">
    <text evidence="7">The sequence shown here is derived from an EMBL/GenBank/DDBJ whole genome shotgun (WGS) entry which is preliminary data.</text>
</comment>
<feature type="transmembrane region" description="Helical" evidence="5">
    <location>
        <begin position="226"/>
        <end position="245"/>
    </location>
</feature>
<feature type="transmembrane region" description="Helical" evidence="5">
    <location>
        <begin position="349"/>
        <end position="366"/>
    </location>
</feature>
<reference evidence="7 8" key="1">
    <citation type="journal article" date="2019" name="Int. J. Syst. Evol. Microbiol.">
        <title>The Global Catalogue of Microorganisms (GCM) 10K type strain sequencing project: providing services to taxonomists for standard genome sequencing and annotation.</title>
        <authorList>
            <consortium name="The Broad Institute Genomics Platform"/>
            <consortium name="The Broad Institute Genome Sequencing Center for Infectious Disease"/>
            <person name="Wu L."/>
            <person name="Ma J."/>
        </authorList>
    </citation>
    <scope>NUCLEOTIDE SEQUENCE [LARGE SCALE GENOMIC DNA]</scope>
    <source>
        <strain evidence="7 8">JCM 14559</strain>
    </source>
</reference>